<protein>
    <recommendedName>
        <fullName evidence="3">BTB domain-containing protein</fullName>
    </recommendedName>
</protein>
<dbReference type="eggNOG" id="ENOG502SP2V">
    <property type="taxonomic scope" value="Eukaryota"/>
</dbReference>
<accession>U1I4X4</accession>
<dbReference type="RefSeq" id="XP_007785464.1">
    <property type="nucleotide sequence ID" value="XM_007787274.1"/>
</dbReference>
<dbReference type="PANTHER" id="PTHR47843">
    <property type="entry name" value="BTB DOMAIN-CONTAINING PROTEIN-RELATED"/>
    <property type="match status" value="1"/>
</dbReference>
<dbReference type="Proteomes" id="UP000019373">
    <property type="component" value="Unassembled WGS sequence"/>
</dbReference>
<organism evidence="1 2">
    <name type="scientific">Endocarpon pusillum (strain Z07020 / HMAS-L-300199)</name>
    <name type="common">Lichen-forming fungus</name>
    <dbReference type="NCBI Taxonomy" id="1263415"/>
    <lineage>
        <taxon>Eukaryota</taxon>
        <taxon>Fungi</taxon>
        <taxon>Dikarya</taxon>
        <taxon>Ascomycota</taxon>
        <taxon>Pezizomycotina</taxon>
        <taxon>Eurotiomycetes</taxon>
        <taxon>Chaetothyriomycetidae</taxon>
        <taxon>Verrucariales</taxon>
        <taxon>Verrucariaceae</taxon>
        <taxon>Endocarpon</taxon>
    </lineage>
</organism>
<sequence length="224" mass="25084">MLPEDDPKLIKLMIDYLYQLDYEIKPESCNGVITNGEPEIPPIPEADAPVAPVIERFEDMAAPPLIAEEELRELTKPKKTKSSRKKRSAASYDGLSVLRYQQAWIEESDSNSSKNSELNVHAQMYALADKYGIHDLKDLAREKFAAVASNEWDGKGFPVAVNTVYATTPESDYGLRNVVVDTLSEHRELLNKPEMEALVKEVNGLAFGLLKAAWGLYEHALSEF</sequence>
<gene>
    <name evidence="1" type="ORF">EPUS_06449</name>
</gene>
<evidence type="ECO:0000313" key="1">
    <source>
        <dbReference type="EMBL" id="ERF77169.1"/>
    </source>
</evidence>
<dbReference type="EMBL" id="KE720649">
    <property type="protein sequence ID" value="ERF77169.1"/>
    <property type="molecule type" value="Genomic_DNA"/>
</dbReference>
<reference evidence="2" key="1">
    <citation type="journal article" date="2014" name="BMC Genomics">
        <title>Genome characteristics reveal the impact of lichenization on lichen-forming fungus Endocarpon pusillum Hedwig (Verrucariales, Ascomycota).</title>
        <authorList>
            <person name="Wang Y.-Y."/>
            <person name="Liu B."/>
            <person name="Zhang X.-Y."/>
            <person name="Zhou Q.-M."/>
            <person name="Zhang T."/>
            <person name="Li H."/>
            <person name="Yu Y.-F."/>
            <person name="Zhang X.-L."/>
            <person name="Hao X.-Y."/>
            <person name="Wang M."/>
            <person name="Wang L."/>
            <person name="Wei J.-C."/>
        </authorList>
    </citation>
    <scope>NUCLEOTIDE SEQUENCE [LARGE SCALE GENOMIC DNA]</scope>
    <source>
        <strain evidence="2">Z07020 / HMAS-L-300199</strain>
    </source>
</reference>
<name>U1I4X4_ENDPU</name>
<dbReference type="HOGENOM" id="CLU_057752_5_2_1"/>
<keyword evidence="2" id="KW-1185">Reference proteome</keyword>
<dbReference type="OMA" id="FYHMDYL"/>
<dbReference type="GeneID" id="19241389"/>
<dbReference type="OrthoDB" id="6359816at2759"/>
<evidence type="ECO:0000313" key="2">
    <source>
        <dbReference type="Proteomes" id="UP000019373"/>
    </source>
</evidence>
<proteinExistence type="predicted"/>
<dbReference type="PANTHER" id="PTHR47843:SF5">
    <property type="entry name" value="BTB_POZ DOMAIN PROTEIN"/>
    <property type="match status" value="1"/>
</dbReference>
<dbReference type="AlphaFoldDB" id="U1I4X4"/>
<evidence type="ECO:0008006" key="3">
    <source>
        <dbReference type="Google" id="ProtNLM"/>
    </source>
</evidence>